<dbReference type="eggNOG" id="ENOG502S9SW">
    <property type="taxonomic scope" value="Eukaryota"/>
</dbReference>
<dbReference type="OrthoDB" id="203279at2759"/>
<accession>M2UGH9</accession>
<keyword evidence="3" id="KW-1185">Reference proteome</keyword>
<evidence type="ECO:0000256" key="1">
    <source>
        <dbReference type="SAM" id="MobiDB-lite"/>
    </source>
</evidence>
<name>M2UGH9_COCH5</name>
<dbReference type="STRING" id="701091.M2UGH9"/>
<feature type="region of interest" description="Disordered" evidence="1">
    <location>
        <begin position="1"/>
        <end position="108"/>
    </location>
</feature>
<dbReference type="HOGENOM" id="CLU_111687_0_0_1"/>
<organism evidence="2 3">
    <name type="scientific">Cochliobolus heterostrophus (strain C5 / ATCC 48332 / race O)</name>
    <name type="common">Southern corn leaf blight fungus</name>
    <name type="synonym">Bipolaris maydis</name>
    <dbReference type="NCBI Taxonomy" id="701091"/>
    <lineage>
        <taxon>Eukaryota</taxon>
        <taxon>Fungi</taxon>
        <taxon>Dikarya</taxon>
        <taxon>Ascomycota</taxon>
        <taxon>Pezizomycotina</taxon>
        <taxon>Dothideomycetes</taxon>
        <taxon>Pleosporomycetidae</taxon>
        <taxon>Pleosporales</taxon>
        <taxon>Pleosporineae</taxon>
        <taxon>Pleosporaceae</taxon>
        <taxon>Bipolaris</taxon>
    </lineage>
</organism>
<feature type="compositionally biased region" description="Gly residues" evidence="1">
    <location>
        <begin position="88"/>
        <end position="103"/>
    </location>
</feature>
<sequence length="152" mass="15760">MAGYGNRTAPSYSASDLEPEHNTTRLGLIDSNTPYHNPHEKHGSGTTSGAGFGNKRSSTSSTFSTSDTHLGSNLSPTPYSNPAPLGSGSTGGAGYGNKTGEMGGPERDSMLGKVVEKVGGAVGSHKVARVGRGMREKEGFGQEREEEVMEAN</sequence>
<protein>
    <submittedName>
        <fullName evidence="2">Uncharacterized protein</fullName>
    </submittedName>
</protein>
<feature type="compositionally biased region" description="Low complexity" evidence="1">
    <location>
        <begin position="57"/>
        <end position="68"/>
    </location>
</feature>
<feature type="compositionally biased region" description="Polar residues" evidence="1">
    <location>
        <begin position="69"/>
        <end position="80"/>
    </location>
</feature>
<dbReference type="OMA" id="HNPHEKH"/>
<evidence type="ECO:0000313" key="3">
    <source>
        <dbReference type="Proteomes" id="UP000016936"/>
    </source>
</evidence>
<evidence type="ECO:0000313" key="2">
    <source>
        <dbReference type="EMBL" id="EMD92811.1"/>
    </source>
</evidence>
<dbReference type="Proteomes" id="UP000016936">
    <property type="component" value="Unassembled WGS sequence"/>
</dbReference>
<dbReference type="EMBL" id="KB445574">
    <property type="protein sequence ID" value="EMD92811.1"/>
    <property type="molecule type" value="Genomic_DNA"/>
</dbReference>
<dbReference type="AlphaFoldDB" id="M2UGH9"/>
<reference evidence="2 3" key="1">
    <citation type="journal article" date="2012" name="PLoS Pathog.">
        <title>Diverse lifestyles and strategies of plant pathogenesis encoded in the genomes of eighteen Dothideomycetes fungi.</title>
        <authorList>
            <person name="Ohm R.A."/>
            <person name="Feau N."/>
            <person name="Henrissat B."/>
            <person name="Schoch C.L."/>
            <person name="Horwitz B.A."/>
            <person name="Barry K.W."/>
            <person name="Condon B.J."/>
            <person name="Copeland A.C."/>
            <person name="Dhillon B."/>
            <person name="Glaser F."/>
            <person name="Hesse C.N."/>
            <person name="Kosti I."/>
            <person name="LaButti K."/>
            <person name="Lindquist E.A."/>
            <person name="Lucas S."/>
            <person name="Salamov A.A."/>
            <person name="Bradshaw R.E."/>
            <person name="Ciuffetti L."/>
            <person name="Hamelin R.C."/>
            <person name="Kema G.H.J."/>
            <person name="Lawrence C."/>
            <person name="Scott J.A."/>
            <person name="Spatafora J.W."/>
            <person name="Turgeon B.G."/>
            <person name="de Wit P.J.G.M."/>
            <person name="Zhong S."/>
            <person name="Goodwin S.B."/>
            <person name="Grigoriev I.V."/>
        </authorList>
    </citation>
    <scope>NUCLEOTIDE SEQUENCE [LARGE SCALE GENOMIC DNA]</scope>
    <source>
        <strain evidence="3">C5 / ATCC 48332 / race O</strain>
    </source>
</reference>
<reference evidence="3" key="2">
    <citation type="journal article" date="2013" name="PLoS Genet.">
        <title>Comparative genome structure, secondary metabolite, and effector coding capacity across Cochliobolus pathogens.</title>
        <authorList>
            <person name="Condon B.J."/>
            <person name="Leng Y."/>
            <person name="Wu D."/>
            <person name="Bushley K.E."/>
            <person name="Ohm R.A."/>
            <person name="Otillar R."/>
            <person name="Martin J."/>
            <person name="Schackwitz W."/>
            <person name="Grimwood J."/>
            <person name="MohdZainudin N."/>
            <person name="Xue C."/>
            <person name="Wang R."/>
            <person name="Manning V.A."/>
            <person name="Dhillon B."/>
            <person name="Tu Z.J."/>
            <person name="Steffenson B.J."/>
            <person name="Salamov A."/>
            <person name="Sun H."/>
            <person name="Lowry S."/>
            <person name="LaButti K."/>
            <person name="Han J."/>
            <person name="Copeland A."/>
            <person name="Lindquist E."/>
            <person name="Barry K."/>
            <person name="Schmutz J."/>
            <person name="Baker S.E."/>
            <person name="Ciuffetti L.M."/>
            <person name="Grigoriev I.V."/>
            <person name="Zhong S."/>
            <person name="Turgeon B.G."/>
        </authorList>
    </citation>
    <scope>NUCLEOTIDE SEQUENCE [LARGE SCALE GENOMIC DNA]</scope>
    <source>
        <strain evidence="3">C5 / ATCC 48332 / race O</strain>
    </source>
</reference>
<gene>
    <name evidence="2" type="ORF">COCHEDRAFT_1154532</name>
</gene>
<proteinExistence type="predicted"/>